<comment type="caution">
    <text evidence="3">The sequence shown here is derived from an EMBL/GenBank/DDBJ whole genome shotgun (WGS) entry which is preliminary data.</text>
</comment>
<evidence type="ECO:0000256" key="1">
    <source>
        <dbReference type="SAM" id="MobiDB-lite"/>
    </source>
</evidence>
<proteinExistence type="predicted"/>
<protein>
    <recommendedName>
        <fullName evidence="2">F-box domain-containing protein</fullName>
    </recommendedName>
</protein>
<keyword evidence="4" id="KW-1185">Reference proteome</keyword>
<dbReference type="PROSITE" id="PS50181">
    <property type="entry name" value="FBOX"/>
    <property type="match status" value="1"/>
</dbReference>
<feature type="domain" description="F-box" evidence="2">
    <location>
        <begin position="83"/>
        <end position="135"/>
    </location>
</feature>
<evidence type="ECO:0000313" key="4">
    <source>
        <dbReference type="Proteomes" id="UP000053831"/>
    </source>
</evidence>
<evidence type="ECO:0000313" key="3">
    <source>
        <dbReference type="EMBL" id="KOS22333.1"/>
    </source>
</evidence>
<dbReference type="Pfam" id="PF12937">
    <property type="entry name" value="F-box-like"/>
    <property type="match status" value="1"/>
</dbReference>
<dbReference type="InterPro" id="IPR036770">
    <property type="entry name" value="Ankyrin_rpt-contain_sf"/>
</dbReference>
<reference evidence="3 4" key="1">
    <citation type="submission" date="2015-07" db="EMBL/GenBank/DDBJ databases">
        <title>The genome of the fungus Escovopsis weberi, a specialized disease agent of ant agriculture.</title>
        <authorList>
            <person name="de Man T.J."/>
            <person name="Stajich J.E."/>
            <person name="Kubicek C.P."/>
            <person name="Chenthamara K."/>
            <person name="Atanasova L."/>
            <person name="Druzhinina I.S."/>
            <person name="Birnbaum S."/>
            <person name="Barribeau S.M."/>
            <person name="Teiling C."/>
            <person name="Suen G."/>
            <person name="Currie C."/>
            <person name="Gerardo N.M."/>
        </authorList>
    </citation>
    <scope>NUCLEOTIDE SEQUENCE [LARGE SCALE GENOMIC DNA]</scope>
</reference>
<dbReference type="InterPro" id="IPR036047">
    <property type="entry name" value="F-box-like_dom_sf"/>
</dbReference>
<dbReference type="OrthoDB" id="301040at2759"/>
<dbReference type="Gene3D" id="1.25.40.20">
    <property type="entry name" value="Ankyrin repeat-containing domain"/>
    <property type="match status" value="1"/>
</dbReference>
<feature type="compositionally biased region" description="Low complexity" evidence="1">
    <location>
        <begin position="8"/>
        <end position="63"/>
    </location>
</feature>
<accession>A0A0M9VWQ4</accession>
<dbReference type="AlphaFoldDB" id="A0A0M9VWQ4"/>
<gene>
    <name evidence="3" type="ORF">ESCO_001596</name>
</gene>
<feature type="region of interest" description="Disordered" evidence="1">
    <location>
        <begin position="1"/>
        <end position="75"/>
    </location>
</feature>
<dbReference type="EMBL" id="LGSR01000006">
    <property type="protein sequence ID" value="KOS22333.1"/>
    <property type="molecule type" value="Genomic_DNA"/>
</dbReference>
<organism evidence="3 4">
    <name type="scientific">Escovopsis weberi</name>
    <dbReference type="NCBI Taxonomy" id="150374"/>
    <lineage>
        <taxon>Eukaryota</taxon>
        <taxon>Fungi</taxon>
        <taxon>Dikarya</taxon>
        <taxon>Ascomycota</taxon>
        <taxon>Pezizomycotina</taxon>
        <taxon>Sordariomycetes</taxon>
        <taxon>Hypocreomycetidae</taxon>
        <taxon>Hypocreales</taxon>
        <taxon>Hypocreaceae</taxon>
        <taxon>Escovopsis</taxon>
    </lineage>
</organism>
<evidence type="ECO:0000259" key="2">
    <source>
        <dbReference type="PROSITE" id="PS50181"/>
    </source>
</evidence>
<dbReference type="SUPFAM" id="SSF81383">
    <property type="entry name" value="F-box domain"/>
    <property type="match status" value="1"/>
</dbReference>
<name>A0A0M9VWQ4_ESCWE</name>
<dbReference type="SUPFAM" id="SSF48403">
    <property type="entry name" value="Ankyrin repeat"/>
    <property type="match status" value="1"/>
</dbReference>
<dbReference type="InterPro" id="IPR001810">
    <property type="entry name" value="F-box_dom"/>
</dbReference>
<dbReference type="Proteomes" id="UP000053831">
    <property type="component" value="Unassembled WGS sequence"/>
</dbReference>
<sequence length="289" mass="31722">MSEPLVRSSSNSSGSSQECRNSHTSSSSLSSMSLGSPQPLSDKKSSSPPSSPESASVRPARSPIPKRYLPRPRRVAAKPPAFSRSLLDLPVEMLLTIAHGLTEDRDLHALSKTCRRLYALLNADLYLLNSMFHNASALAWAARTGNVARTQQILNLERVESTATLVAWRESLHLVARRGHCEIVRLLRREEPVACELARPDGECRLKPLTYAAAGRQTEMLRFLLATLPRVDRRDASLALRYAEFLGEGEAAWLLRDMLSSPAPAADAFCVPLVGEVKKRGGRILVTGF</sequence>